<dbReference type="InterPro" id="IPR020084">
    <property type="entry name" value="NUDIX_hydrolase_CS"/>
</dbReference>
<evidence type="ECO:0000313" key="8">
    <source>
        <dbReference type="Proteomes" id="UP000517916"/>
    </source>
</evidence>
<reference evidence="7 8" key="1">
    <citation type="submission" date="2020-08" db="EMBL/GenBank/DDBJ databases">
        <title>Genomic Encyclopedia of Archaeal and Bacterial Type Strains, Phase II (KMG-II): from individual species to whole genera.</title>
        <authorList>
            <person name="Goeker M."/>
        </authorList>
    </citation>
    <scope>NUCLEOTIDE SEQUENCE [LARGE SCALE GENOMIC DNA]</scope>
    <source>
        <strain evidence="7 8">DSM 43850</strain>
    </source>
</reference>
<comment type="similarity">
    <text evidence="2 5">Belongs to the Nudix hydrolase family.</text>
</comment>
<keyword evidence="3 5" id="KW-0378">Hydrolase</keyword>
<keyword evidence="4" id="KW-0460">Magnesium</keyword>
<dbReference type="InterPro" id="IPR000086">
    <property type="entry name" value="NUDIX_hydrolase_dom"/>
</dbReference>
<gene>
    <name evidence="7" type="ORF">BC739_006670</name>
</gene>
<dbReference type="Proteomes" id="UP000517916">
    <property type="component" value="Unassembled WGS sequence"/>
</dbReference>
<evidence type="ECO:0000256" key="2">
    <source>
        <dbReference type="ARBA" id="ARBA00005582"/>
    </source>
</evidence>
<protein>
    <submittedName>
        <fullName evidence="7">8-oxo-dGTP pyrophosphatase MutT (NUDIX family)</fullName>
    </submittedName>
</protein>
<evidence type="ECO:0000259" key="6">
    <source>
        <dbReference type="PROSITE" id="PS51462"/>
    </source>
</evidence>
<evidence type="ECO:0000256" key="4">
    <source>
        <dbReference type="ARBA" id="ARBA00022842"/>
    </source>
</evidence>
<evidence type="ECO:0000256" key="5">
    <source>
        <dbReference type="RuleBase" id="RU003476"/>
    </source>
</evidence>
<feature type="domain" description="Nudix hydrolase" evidence="6">
    <location>
        <begin position="9"/>
        <end position="153"/>
    </location>
</feature>
<dbReference type="RefSeq" id="WP_182839370.1">
    <property type="nucleotide sequence ID" value="NZ_BAAABQ010000004.1"/>
</dbReference>
<dbReference type="PANTHER" id="PTHR43046:SF12">
    <property type="entry name" value="GDP-MANNOSE MANNOSYL HYDROLASE"/>
    <property type="match status" value="1"/>
</dbReference>
<sequence>MTTTKSSIAPRIGARLLLLDTEDRVLLIHARDPDRVEHHWWELPGGGQDPGETLRETALREVAEETGITGITLGRELWVRESRFVYRERQHHRVDHVYLARASTGHATVPLRPTANEKAGLIERRWWTVAELQDCEDKLLPATLPTLFADILAGRFSGTPLELSDQPGGR</sequence>
<dbReference type="Gene3D" id="3.90.79.10">
    <property type="entry name" value="Nucleoside Triphosphate Pyrophosphohydrolase"/>
    <property type="match status" value="1"/>
</dbReference>
<evidence type="ECO:0000256" key="3">
    <source>
        <dbReference type="ARBA" id="ARBA00022801"/>
    </source>
</evidence>
<organism evidence="7 8">
    <name type="scientific">Kutzneria viridogrisea</name>
    <dbReference type="NCBI Taxonomy" id="47990"/>
    <lineage>
        <taxon>Bacteria</taxon>
        <taxon>Bacillati</taxon>
        <taxon>Actinomycetota</taxon>
        <taxon>Actinomycetes</taxon>
        <taxon>Pseudonocardiales</taxon>
        <taxon>Pseudonocardiaceae</taxon>
        <taxon>Kutzneria</taxon>
    </lineage>
</organism>
<evidence type="ECO:0000313" key="7">
    <source>
        <dbReference type="EMBL" id="MBA8929452.1"/>
    </source>
</evidence>
<dbReference type="InterPro" id="IPR020476">
    <property type="entry name" value="Nudix_hydrolase"/>
</dbReference>
<name>A0ABR6BS65_9PSEU</name>
<dbReference type="EMBL" id="JACJID010000005">
    <property type="protein sequence ID" value="MBA8929452.1"/>
    <property type="molecule type" value="Genomic_DNA"/>
</dbReference>
<dbReference type="PRINTS" id="PR00502">
    <property type="entry name" value="NUDIXFAMILY"/>
</dbReference>
<dbReference type="SUPFAM" id="SSF55811">
    <property type="entry name" value="Nudix"/>
    <property type="match status" value="1"/>
</dbReference>
<evidence type="ECO:0000256" key="1">
    <source>
        <dbReference type="ARBA" id="ARBA00001946"/>
    </source>
</evidence>
<accession>A0ABR6BS65</accession>
<keyword evidence="8" id="KW-1185">Reference proteome</keyword>
<comment type="cofactor">
    <cofactor evidence="1">
        <name>Mg(2+)</name>
        <dbReference type="ChEBI" id="CHEBI:18420"/>
    </cofactor>
</comment>
<dbReference type="PROSITE" id="PS00893">
    <property type="entry name" value="NUDIX_BOX"/>
    <property type="match status" value="1"/>
</dbReference>
<dbReference type="InterPro" id="IPR015797">
    <property type="entry name" value="NUDIX_hydrolase-like_dom_sf"/>
</dbReference>
<dbReference type="Pfam" id="PF00293">
    <property type="entry name" value="NUDIX"/>
    <property type="match status" value="1"/>
</dbReference>
<dbReference type="PROSITE" id="PS51462">
    <property type="entry name" value="NUDIX"/>
    <property type="match status" value="1"/>
</dbReference>
<comment type="caution">
    <text evidence="7">The sequence shown here is derived from an EMBL/GenBank/DDBJ whole genome shotgun (WGS) entry which is preliminary data.</text>
</comment>
<proteinExistence type="inferred from homology"/>
<dbReference type="CDD" id="cd04685">
    <property type="entry name" value="NUDIX_Hydrolase"/>
    <property type="match status" value="1"/>
</dbReference>
<dbReference type="PANTHER" id="PTHR43046">
    <property type="entry name" value="GDP-MANNOSE MANNOSYL HYDROLASE"/>
    <property type="match status" value="1"/>
</dbReference>